<dbReference type="RefSeq" id="WP_081147727.1">
    <property type="nucleotide sequence ID" value="NZ_LVYD01000045.1"/>
</dbReference>
<organism evidence="1 2">
    <name type="scientific">Niastella vici</name>
    <dbReference type="NCBI Taxonomy" id="1703345"/>
    <lineage>
        <taxon>Bacteria</taxon>
        <taxon>Pseudomonadati</taxon>
        <taxon>Bacteroidota</taxon>
        <taxon>Chitinophagia</taxon>
        <taxon>Chitinophagales</taxon>
        <taxon>Chitinophagaceae</taxon>
        <taxon>Niastella</taxon>
    </lineage>
</organism>
<name>A0A1V9FYN0_9BACT</name>
<accession>A0A1V9FYN0</accession>
<dbReference type="EMBL" id="LVYD01000045">
    <property type="protein sequence ID" value="OQP63463.1"/>
    <property type="molecule type" value="Genomic_DNA"/>
</dbReference>
<comment type="caution">
    <text evidence="1">The sequence shown here is derived from an EMBL/GenBank/DDBJ whole genome shotgun (WGS) entry which is preliminary data.</text>
</comment>
<keyword evidence="2" id="KW-1185">Reference proteome</keyword>
<proteinExistence type="predicted"/>
<evidence type="ECO:0000313" key="2">
    <source>
        <dbReference type="Proteomes" id="UP000192796"/>
    </source>
</evidence>
<gene>
    <name evidence="1" type="ORF">A3860_24275</name>
</gene>
<sequence>MPTELLLTNNAKQLFEGKTMKDMSDRNGAVTVAVTDENQRSAGSNKNYVAAFFINTDADYSKREFDVLQNGYSGKYKDGQYDTYKASGSNIDEAILHEAVGHGLFSGVYGYINSSVHAIQISNLYRKIMHLAMRSGEYDHGIDARGDQRHTPNADVSGIPDELKKAECIVRKINHGMQC</sequence>
<reference evidence="1 2" key="1">
    <citation type="submission" date="2016-03" db="EMBL/GenBank/DDBJ databases">
        <title>Niastella vici sp. nov., isolated from farmland soil.</title>
        <authorList>
            <person name="Chen L."/>
            <person name="Wang D."/>
            <person name="Yang S."/>
            <person name="Wang G."/>
        </authorList>
    </citation>
    <scope>NUCLEOTIDE SEQUENCE [LARGE SCALE GENOMIC DNA]</scope>
    <source>
        <strain evidence="1 2">DJ57</strain>
    </source>
</reference>
<evidence type="ECO:0000313" key="1">
    <source>
        <dbReference type="EMBL" id="OQP63463.1"/>
    </source>
</evidence>
<dbReference type="AlphaFoldDB" id="A0A1V9FYN0"/>
<protein>
    <submittedName>
        <fullName evidence="1">Uncharacterized protein</fullName>
    </submittedName>
</protein>
<dbReference type="Proteomes" id="UP000192796">
    <property type="component" value="Unassembled WGS sequence"/>
</dbReference>